<reference evidence="1" key="1">
    <citation type="submission" date="2021-03" db="EMBL/GenBank/DDBJ databases">
        <title>Genomic Encyclopedia of Type Strains, Phase IV (KMG-IV): sequencing the most valuable type-strain genomes for metagenomic binning, comparative biology and taxonomic classification.</title>
        <authorList>
            <person name="Goeker M."/>
        </authorList>
    </citation>
    <scope>NUCLEOTIDE SEQUENCE</scope>
    <source>
        <strain evidence="1">DSM 18131</strain>
    </source>
</reference>
<protein>
    <submittedName>
        <fullName evidence="1">Iron(III) transport system substrate-binding protein</fullName>
    </submittedName>
</protein>
<gene>
    <name evidence="1" type="ORF">J2Z19_001285</name>
</gene>
<dbReference type="Proteomes" id="UP000823773">
    <property type="component" value="Unassembled WGS sequence"/>
</dbReference>
<proteinExistence type="predicted"/>
<keyword evidence="2" id="KW-1185">Reference proteome</keyword>
<evidence type="ECO:0000313" key="2">
    <source>
        <dbReference type="Proteomes" id="UP000823773"/>
    </source>
</evidence>
<name>A0ACC5SRT6_ENSAD</name>
<dbReference type="EMBL" id="JAGGJR010000002">
    <property type="protein sequence ID" value="MBP1871573.1"/>
    <property type="molecule type" value="Genomic_DNA"/>
</dbReference>
<accession>A0ACC5SRT6</accession>
<organism evidence="1 2">
    <name type="scientific">Ensifer adhaerens</name>
    <name type="common">Sinorhizobium morelense</name>
    <dbReference type="NCBI Taxonomy" id="106592"/>
    <lineage>
        <taxon>Bacteria</taxon>
        <taxon>Pseudomonadati</taxon>
        <taxon>Pseudomonadota</taxon>
        <taxon>Alphaproteobacteria</taxon>
        <taxon>Hyphomicrobiales</taxon>
        <taxon>Rhizobiaceae</taxon>
        <taxon>Sinorhizobium/Ensifer group</taxon>
        <taxon>Ensifer</taxon>
    </lineage>
</organism>
<evidence type="ECO:0000313" key="1">
    <source>
        <dbReference type="EMBL" id="MBP1871573.1"/>
    </source>
</evidence>
<sequence length="338" mass="36206">MSRRFALASALVALCSVFSSGSAQAAGMTVYCPMSEDDCASVLKAFKDDTGIEAQFVRIGAGEILARIRAEKSNPQAGLWLAGAADNFIQAANEGLLAPHKNAGIDKVDQRYTDKDGRWTPISLSPIVFAYSQAVLDETGAKPPTSWKSFADPAFKQSVALAHPASSGTAYVALASMVQLFGEEPAFELMKTIDENVVQYTRSGVAPSRMVANNEIALAMAYTQDIEAALAQGYPVGYAFPEEGTGFEVNAAAAIANAPEEQSKAAASFLDWVLTEKGQAAIGATFRGPIVPGYKNPEAKIDLSNVKMIDYNFSWAGENRARLLERYENDVRHKADAK</sequence>
<comment type="caution">
    <text evidence="1">The sequence shown here is derived from an EMBL/GenBank/DDBJ whole genome shotgun (WGS) entry which is preliminary data.</text>
</comment>